<dbReference type="GO" id="GO:0008696">
    <property type="term" value="F:4-amino-4-deoxychorismate lyase activity"/>
    <property type="evidence" value="ECO:0007669"/>
    <property type="project" value="UniProtKB-UniRule"/>
</dbReference>
<comment type="subunit">
    <text evidence="3">Homodimer.</text>
</comment>
<organism evidence="13 14">
    <name type="scientific">Candidatus Macondimonas diazotrophica</name>
    <dbReference type="NCBI Taxonomy" id="2305248"/>
    <lineage>
        <taxon>Bacteria</taxon>
        <taxon>Pseudomonadati</taxon>
        <taxon>Pseudomonadota</taxon>
        <taxon>Gammaproteobacteria</taxon>
        <taxon>Chromatiales</taxon>
        <taxon>Ectothiorhodospiraceae</taxon>
        <taxon>Candidatus Macondimonas</taxon>
    </lineage>
</organism>
<comment type="catalytic activity">
    <reaction evidence="9">
        <text>4-amino-4-deoxychorismate = 4-aminobenzoate + pyruvate + H(+)</text>
        <dbReference type="Rhea" id="RHEA:16201"/>
        <dbReference type="ChEBI" id="CHEBI:15361"/>
        <dbReference type="ChEBI" id="CHEBI:15378"/>
        <dbReference type="ChEBI" id="CHEBI:17836"/>
        <dbReference type="ChEBI" id="CHEBI:58406"/>
        <dbReference type="EC" id="4.1.3.38"/>
    </reaction>
</comment>
<evidence type="ECO:0000313" key="14">
    <source>
        <dbReference type="Proteomes" id="UP000297890"/>
    </source>
</evidence>
<evidence type="ECO:0000256" key="8">
    <source>
        <dbReference type="ARBA" id="ARBA00035676"/>
    </source>
</evidence>
<dbReference type="GO" id="GO:0008153">
    <property type="term" value="P:4-aminobenzoate biosynthetic process"/>
    <property type="evidence" value="ECO:0007669"/>
    <property type="project" value="UniProtKB-UniRule"/>
</dbReference>
<dbReference type="InterPro" id="IPR001544">
    <property type="entry name" value="Aminotrans_IV"/>
</dbReference>
<evidence type="ECO:0000256" key="7">
    <source>
        <dbReference type="ARBA" id="ARBA00035633"/>
    </source>
</evidence>
<evidence type="ECO:0000256" key="9">
    <source>
        <dbReference type="ARBA" id="ARBA00049529"/>
    </source>
</evidence>
<dbReference type="NCBIfam" id="TIGR03461">
    <property type="entry name" value="pabC_Proteo"/>
    <property type="match status" value="1"/>
</dbReference>
<reference evidence="13 14" key="1">
    <citation type="journal article" date="2019" name="ISME J.">
        <title>Candidatus Macondimonas diazotrophica, a novel gammaproteobacterial genus dominating crude-oil-contaminated coastal sediments.</title>
        <authorList>
            <person name="Karthikeyan S."/>
            <person name="Konstantinidis K."/>
        </authorList>
    </citation>
    <scope>NUCLEOTIDE SEQUENCE [LARGE SCALE GENOMIC DNA]</scope>
    <source>
        <strain evidence="13 14">KTK01</strain>
    </source>
</reference>
<comment type="cofactor">
    <cofactor evidence="1">
        <name>pyridoxal 5'-phosphate</name>
        <dbReference type="ChEBI" id="CHEBI:597326"/>
    </cofactor>
</comment>
<dbReference type="InterPro" id="IPR017824">
    <property type="entry name" value="Aminodeoxychorismate_lyase_IV"/>
</dbReference>
<dbReference type="GO" id="GO:0046656">
    <property type="term" value="P:folic acid biosynthetic process"/>
    <property type="evidence" value="ECO:0007669"/>
    <property type="project" value="UniProtKB-KW"/>
</dbReference>
<proteinExistence type="inferred from homology"/>
<dbReference type="GO" id="GO:0005829">
    <property type="term" value="C:cytosol"/>
    <property type="evidence" value="ECO:0007669"/>
    <property type="project" value="TreeGrafter"/>
</dbReference>
<evidence type="ECO:0000256" key="11">
    <source>
        <dbReference type="ARBA" id="ARBA00069174"/>
    </source>
</evidence>
<dbReference type="RefSeq" id="WP_135281741.1">
    <property type="nucleotide sequence ID" value="NZ_SRIO01000007.1"/>
</dbReference>
<evidence type="ECO:0000256" key="12">
    <source>
        <dbReference type="NCBIfam" id="TIGR03461"/>
    </source>
</evidence>
<comment type="pathway">
    <text evidence="7">Cofactor biosynthesis; tetrahydrofolate biosynthesis; 4-aminobenzoate from chorismate: step 2/2.</text>
</comment>
<sequence>MLSWVNGRPQDAVPVTDRGLSYGDGLFETILVASGQALGWALHMDRLARGCSALGLPPPPIDGLNADRAGLCAIGPDPAVLKIILTVGGTARGYARPDPFAWRRIVSLMPAPAWLRDDYESGIRVKWCRQLWFSDPDLAGIKHLNRLPQVRARAEWTDAGIAEGLMRDPEGRVIGGTMSNLFVIKDAVLATPNLTQCGIAGTMRARIMAIAHRLGWTVEETALSVMDCYRADELFVCNAVRGIRPIRQLESRMFRPGPVTRALQREFGFPWPVPEDAR</sequence>
<comment type="function">
    <text evidence="10">Involved in the biosynthesis of p-aminobenzoate (PABA), a precursor of tetrahydrofolate. Converts 4-amino-4-deoxychorismate into 4-aminobenzoate (PABA) and pyruvate.</text>
</comment>
<dbReference type="InterPro" id="IPR043131">
    <property type="entry name" value="BCAT-like_N"/>
</dbReference>
<dbReference type="Gene3D" id="3.30.470.10">
    <property type="match status" value="1"/>
</dbReference>
<dbReference type="InterPro" id="IPR043132">
    <property type="entry name" value="BCAT-like_C"/>
</dbReference>
<dbReference type="FunFam" id="3.20.10.10:FF:000002">
    <property type="entry name" value="D-alanine aminotransferase"/>
    <property type="match status" value="1"/>
</dbReference>
<dbReference type="InterPro" id="IPR050571">
    <property type="entry name" value="Class-IV_PLP-Dep_Aminotrnsfr"/>
</dbReference>
<keyword evidence="5" id="KW-0289">Folate biosynthesis</keyword>
<name>A0A4Z0FAJ2_9GAMM</name>
<evidence type="ECO:0000256" key="1">
    <source>
        <dbReference type="ARBA" id="ARBA00001933"/>
    </source>
</evidence>
<dbReference type="Pfam" id="PF01063">
    <property type="entry name" value="Aminotran_4"/>
    <property type="match status" value="1"/>
</dbReference>
<gene>
    <name evidence="13" type="primary">pabC</name>
    <name evidence="13" type="ORF">E4680_07295</name>
</gene>
<dbReference type="PANTHER" id="PTHR42743:SF2">
    <property type="entry name" value="AMINODEOXYCHORISMATE LYASE"/>
    <property type="match status" value="1"/>
</dbReference>
<dbReference type="Proteomes" id="UP000297890">
    <property type="component" value="Unassembled WGS sequence"/>
</dbReference>
<evidence type="ECO:0000256" key="3">
    <source>
        <dbReference type="ARBA" id="ARBA00011738"/>
    </source>
</evidence>
<accession>A0A4Z0FAJ2</accession>
<dbReference type="OrthoDB" id="9805628at2"/>
<evidence type="ECO:0000256" key="5">
    <source>
        <dbReference type="ARBA" id="ARBA00022909"/>
    </source>
</evidence>
<dbReference type="CDD" id="cd01559">
    <property type="entry name" value="ADCL_like"/>
    <property type="match status" value="1"/>
</dbReference>
<evidence type="ECO:0000313" key="13">
    <source>
        <dbReference type="EMBL" id="TFZ82754.1"/>
    </source>
</evidence>
<evidence type="ECO:0000256" key="6">
    <source>
        <dbReference type="ARBA" id="ARBA00023239"/>
    </source>
</evidence>
<evidence type="ECO:0000256" key="10">
    <source>
        <dbReference type="ARBA" id="ARBA00054027"/>
    </source>
</evidence>
<keyword evidence="6 13" id="KW-0456">Lyase</keyword>
<comment type="caution">
    <text evidence="13">The sequence shown here is derived from an EMBL/GenBank/DDBJ whole genome shotgun (WGS) entry which is preliminary data.</text>
</comment>
<comment type="similarity">
    <text evidence="2">Belongs to the class-IV pyridoxal-phosphate-dependent aminotransferase family.</text>
</comment>
<keyword evidence="14" id="KW-1185">Reference proteome</keyword>
<dbReference type="Gene3D" id="3.20.10.10">
    <property type="entry name" value="D-amino Acid Aminotransferase, subunit A, domain 2"/>
    <property type="match status" value="1"/>
</dbReference>
<dbReference type="EMBL" id="SRIO01000007">
    <property type="protein sequence ID" value="TFZ82754.1"/>
    <property type="molecule type" value="Genomic_DNA"/>
</dbReference>
<protein>
    <recommendedName>
        <fullName evidence="11 12">Aminodeoxychorismate lyase</fullName>
        <ecNumber evidence="8 12">4.1.3.38</ecNumber>
    </recommendedName>
</protein>
<dbReference type="GO" id="GO:0030170">
    <property type="term" value="F:pyridoxal phosphate binding"/>
    <property type="evidence" value="ECO:0007669"/>
    <property type="project" value="InterPro"/>
</dbReference>
<dbReference type="AlphaFoldDB" id="A0A4Z0FAJ2"/>
<dbReference type="SUPFAM" id="SSF56752">
    <property type="entry name" value="D-aminoacid aminotransferase-like PLP-dependent enzymes"/>
    <property type="match status" value="1"/>
</dbReference>
<dbReference type="PANTHER" id="PTHR42743">
    <property type="entry name" value="AMINO-ACID AMINOTRANSFERASE"/>
    <property type="match status" value="1"/>
</dbReference>
<dbReference type="InterPro" id="IPR036038">
    <property type="entry name" value="Aminotransferase-like"/>
</dbReference>
<keyword evidence="4" id="KW-0663">Pyridoxal phosphate</keyword>
<evidence type="ECO:0000256" key="2">
    <source>
        <dbReference type="ARBA" id="ARBA00009320"/>
    </source>
</evidence>
<dbReference type="EC" id="4.1.3.38" evidence="8 12"/>
<evidence type="ECO:0000256" key="4">
    <source>
        <dbReference type="ARBA" id="ARBA00022898"/>
    </source>
</evidence>